<evidence type="ECO:0000256" key="1">
    <source>
        <dbReference type="SAM" id="MobiDB-lite"/>
    </source>
</evidence>
<feature type="region of interest" description="Disordered" evidence="1">
    <location>
        <begin position="159"/>
        <end position="185"/>
    </location>
</feature>
<name>A0A017TBQ5_9BACT</name>
<keyword evidence="3" id="KW-1185">Reference proteome</keyword>
<sequence length="247" mass="26843">MHPPPAHLAGVPLSIEAEAHPRPRLGVVSGDAPHEQLCHRGQRQLHVVVAEHQHQHRAGRLHEPCERIPHRPERLVLEDPLQLGGGAQRVEVSCTLFGEEVDDVPVQHEPHPARLRHLAEVVDDGCQRAALVEDLVPRDPAEVQIGHDVNLVERVHHGPAARPTPLAQRSTPPSLLSAPEQPNACPRSLSFPVPARRISPALFPALHLLRAVPTPTSVLPPARSSPHGPRPCSPAPAARLRSRCGAR</sequence>
<reference evidence="2 3" key="1">
    <citation type="submission" date="2013-05" db="EMBL/GenBank/DDBJ databases">
        <title>Genome assembly of Chondromyces apiculatus DSM 436.</title>
        <authorList>
            <person name="Sharma G."/>
            <person name="Khatri I."/>
            <person name="Kaur C."/>
            <person name="Mayilraj S."/>
            <person name="Subramanian S."/>
        </authorList>
    </citation>
    <scope>NUCLEOTIDE SEQUENCE [LARGE SCALE GENOMIC DNA]</scope>
    <source>
        <strain evidence="2 3">DSM 436</strain>
    </source>
</reference>
<proteinExistence type="predicted"/>
<dbReference type="Proteomes" id="UP000019678">
    <property type="component" value="Unassembled WGS sequence"/>
</dbReference>
<evidence type="ECO:0000313" key="2">
    <source>
        <dbReference type="EMBL" id="EYF06718.1"/>
    </source>
</evidence>
<comment type="caution">
    <text evidence="2">The sequence shown here is derived from an EMBL/GenBank/DDBJ whole genome shotgun (WGS) entry which is preliminary data.</text>
</comment>
<dbReference type="STRING" id="1192034.CAP_1415"/>
<gene>
    <name evidence="2" type="ORF">CAP_1415</name>
</gene>
<accession>A0A017TBQ5</accession>
<dbReference type="EMBL" id="ASRX01000014">
    <property type="protein sequence ID" value="EYF06718.1"/>
    <property type="molecule type" value="Genomic_DNA"/>
</dbReference>
<organism evidence="2 3">
    <name type="scientific">Chondromyces apiculatus DSM 436</name>
    <dbReference type="NCBI Taxonomy" id="1192034"/>
    <lineage>
        <taxon>Bacteria</taxon>
        <taxon>Pseudomonadati</taxon>
        <taxon>Myxococcota</taxon>
        <taxon>Polyangia</taxon>
        <taxon>Polyangiales</taxon>
        <taxon>Polyangiaceae</taxon>
        <taxon>Chondromyces</taxon>
    </lineage>
</organism>
<evidence type="ECO:0000313" key="3">
    <source>
        <dbReference type="Proteomes" id="UP000019678"/>
    </source>
</evidence>
<dbReference type="AlphaFoldDB" id="A0A017TBQ5"/>
<protein>
    <submittedName>
        <fullName evidence="2">Uncharacterized protein</fullName>
    </submittedName>
</protein>
<feature type="region of interest" description="Disordered" evidence="1">
    <location>
        <begin position="217"/>
        <end position="247"/>
    </location>
</feature>